<comment type="caution">
    <text evidence="1">The sequence shown here is derived from an EMBL/GenBank/DDBJ whole genome shotgun (WGS) entry which is preliminary data.</text>
</comment>
<dbReference type="RefSeq" id="WP_218446110.1">
    <property type="nucleotide sequence ID" value="NZ_JAGSPA010000003.1"/>
</dbReference>
<proteinExistence type="predicted"/>
<gene>
    <name evidence="1" type="ORF">KCG44_10880</name>
</gene>
<organism evidence="1 2">
    <name type="scientific">Pacificimonas pallii</name>
    <dbReference type="NCBI Taxonomy" id="2827236"/>
    <lineage>
        <taxon>Bacteria</taxon>
        <taxon>Pseudomonadati</taxon>
        <taxon>Pseudomonadota</taxon>
        <taxon>Alphaproteobacteria</taxon>
        <taxon>Sphingomonadales</taxon>
        <taxon>Sphingosinicellaceae</taxon>
        <taxon>Pacificimonas</taxon>
    </lineage>
</organism>
<evidence type="ECO:0000313" key="1">
    <source>
        <dbReference type="EMBL" id="MBV7257287.1"/>
    </source>
</evidence>
<name>A0ABS6SFV3_9SPHN</name>
<dbReference type="Proteomes" id="UP000722336">
    <property type="component" value="Unassembled WGS sequence"/>
</dbReference>
<protein>
    <recommendedName>
        <fullName evidence="3">Lipoprotein</fullName>
    </recommendedName>
</protein>
<evidence type="ECO:0008006" key="3">
    <source>
        <dbReference type="Google" id="ProtNLM"/>
    </source>
</evidence>
<dbReference type="EMBL" id="JAGSPA010000003">
    <property type="protein sequence ID" value="MBV7257287.1"/>
    <property type="molecule type" value="Genomic_DNA"/>
</dbReference>
<sequence length="164" mass="18183">MNIWLIVALSASIWLSGCDEIEAELESRGYLEYEPLCEYDSAEKLKGADGIMEPGWGRHGKSVRLRQNGMYPTDWKTVANLRIAESSKVLPKSSGSIEEGGIFVCVKVTGMLVKCENDFPELYVYELEHLATSNDLCRDCFGQPSKYARHSGAERVADLAGANQ</sequence>
<accession>A0ABS6SFV3</accession>
<evidence type="ECO:0000313" key="2">
    <source>
        <dbReference type="Proteomes" id="UP000722336"/>
    </source>
</evidence>
<keyword evidence="2" id="KW-1185">Reference proteome</keyword>
<reference evidence="1 2" key="1">
    <citation type="submission" date="2021-04" db="EMBL/GenBank/DDBJ databases">
        <authorList>
            <person name="Pira H."/>
            <person name="Risdian C."/>
            <person name="Wink J."/>
        </authorList>
    </citation>
    <scope>NUCLEOTIDE SEQUENCE [LARGE SCALE GENOMIC DNA]</scope>
    <source>
        <strain evidence="1 2">WHA3</strain>
    </source>
</reference>